<reference evidence="1 2" key="1">
    <citation type="submission" date="2019-04" db="EMBL/GenBank/DDBJ databases">
        <title>An improved genome assembly and genetic linkage map for asparagus bean, Vigna unguiculata ssp. sesquipedialis.</title>
        <authorList>
            <person name="Xia Q."/>
            <person name="Zhang R."/>
            <person name="Dong Y."/>
        </authorList>
    </citation>
    <scope>NUCLEOTIDE SEQUENCE [LARGE SCALE GENOMIC DNA]</scope>
    <source>
        <tissue evidence="1">Leaf</tissue>
    </source>
</reference>
<dbReference type="Proteomes" id="UP000501690">
    <property type="component" value="Linkage Group LG10"/>
</dbReference>
<dbReference type="AlphaFoldDB" id="A0A4D6NF14"/>
<evidence type="ECO:0000313" key="1">
    <source>
        <dbReference type="EMBL" id="QCE11314.1"/>
    </source>
</evidence>
<gene>
    <name evidence="1" type="ORF">DEO72_LG10g2547</name>
</gene>
<name>A0A4D6NF14_VIGUN</name>
<proteinExistence type="predicted"/>
<sequence length="49" mass="5500">MDDSFACARQLKTILFVCVRQWKRMGLSATLSHLREAVLLNGHGKDVSP</sequence>
<keyword evidence="2" id="KW-1185">Reference proteome</keyword>
<accession>A0A4D6NF14</accession>
<protein>
    <submittedName>
        <fullName evidence="1">Uncharacterized protein</fullName>
    </submittedName>
</protein>
<evidence type="ECO:0000313" key="2">
    <source>
        <dbReference type="Proteomes" id="UP000501690"/>
    </source>
</evidence>
<organism evidence="1 2">
    <name type="scientific">Vigna unguiculata</name>
    <name type="common">Cowpea</name>
    <dbReference type="NCBI Taxonomy" id="3917"/>
    <lineage>
        <taxon>Eukaryota</taxon>
        <taxon>Viridiplantae</taxon>
        <taxon>Streptophyta</taxon>
        <taxon>Embryophyta</taxon>
        <taxon>Tracheophyta</taxon>
        <taxon>Spermatophyta</taxon>
        <taxon>Magnoliopsida</taxon>
        <taxon>eudicotyledons</taxon>
        <taxon>Gunneridae</taxon>
        <taxon>Pentapetalae</taxon>
        <taxon>rosids</taxon>
        <taxon>fabids</taxon>
        <taxon>Fabales</taxon>
        <taxon>Fabaceae</taxon>
        <taxon>Papilionoideae</taxon>
        <taxon>50 kb inversion clade</taxon>
        <taxon>NPAAA clade</taxon>
        <taxon>indigoferoid/millettioid clade</taxon>
        <taxon>Phaseoleae</taxon>
        <taxon>Vigna</taxon>
    </lineage>
</organism>
<dbReference type="EMBL" id="CP039354">
    <property type="protein sequence ID" value="QCE11314.1"/>
    <property type="molecule type" value="Genomic_DNA"/>
</dbReference>